<gene>
    <name evidence="2" type="ORF">OC610_06550</name>
</gene>
<keyword evidence="3" id="KW-1185">Reference proteome</keyword>
<organism evidence="2 3">
    <name type="scientific">Pseudomonas agronomica</name>
    <dbReference type="NCBI Taxonomy" id="2979328"/>
    <lineage>
        <taxon>Bacteria</taxon>
        <taxon>Pseudomonadati</taxon>
        <taxon>Pseudomonadota</taxon>
        <taxon>Gammaproteobacteria</taxon>
        <taxon>Pseudomonadales</taxon>
        <taxon>Pseudomonadaceae</taxon>
        <taxon>Pseudomonas</taxon>
    </lineage>
</organism>
<evidence type="ECO:0000313" key="2">
    <source>
        <dbReference type="EMBL" id="MCW1244061.1"/>
    </source>
</evidence>
<feature type="signal peptide" evidence="1">
    <location>
        <begin position="1"/>
        <end position="20"/>
    </location>
</feature>
<proteinExistence type="predicted"/>
<feature type="chain" id="PRO_5045957087" evidence="1">
    <location>
        <begin position="21"/>
        <end position="411"/>
    </location>
</feature>
<comment type="caution">
    <text evidence="2">The sequence shown here is derived from an EMBL/GenBank/DDBJ whole genome shotgun (WGS) entry which is preliminary data.</text>
</comment>
<accession>A0ABT3F4P1</accession>
<dbReference type="RefSeq" id="WP_264427082.1">
    <property type="nucleotide sequence ID" value="NZ_JAOSHO010000049.1"/>
</dbReference>
<evidence type="ECO:0000313" key="3">
    <source>
        <dbReference type="Proteomes" id="UP001061999"/>
    </source>
</evidence>
<dbReference type="Proteomes" id="UP001061999">
    <property type="component" value="Unassembled WGS sequence"/>
</dbReference>
<sequence length="411" mass="44982">MKFASVVSVFLLTGLPTAHAYDQEISARFRPDSSTPHQNTFLNTTPVSGYCRVYPSECSNAGMFSIRVPVSFDSSSPISANHDDPRQGAMFNVPAGWRTAQVVHSTTGETEVVEVRFIGVGSTYRLHDSVFDLIGVGAGTGFINAHGTRWGTSWQQVPAPCQAFRSAQASAHTFQFFWKTPTPGVCAKRARYAIPRLTYDYLDFGYEMRTPNPMGMSSGRYTGRLVFLVGPGADIDMGDVMIPGDPVLAFNFILTVEHTLKVEIPPGGNRVELAPQEGWQAWVNNGQRPTRLFRDQRFDISASSRFKMALECQTISGNTCAITEVGTGHAVPVDVSVTLPNGMVDAIAQPIIRRPLLRDGSGTALIWPFSYIDRKPGTLHFEVGRESVEAMLDNGGNTYTGNVTVIWDSEV</sequence>
<dbReference type="EMBL" id="JAOSHO010000049">
    <property type="protein sequence ID" value="MCW1244061.1"/>
    <property type="molecule type" value="Genomic_DNA"/>
</dbReference>
<name>A0ABT3F4P1_9PSED</name>
<protein>
    <submittedName>
        <fullName evidence="2">Uncharacterized protein</fullName>
    </submittedName>
</protein>
<evidence type="ECO:0000256" key="1">
    <source>
        <dbReference type="SAM" id="SignalP"/>
    </source>
</evidence>
<keyword evidence="1" id="KW-0732">Signal</keyword>
<reference evidence="2" key="1">
    <citation type="submission" date="2022-07" db="EMBL/GenBank/DDBJ databases">
        <title>Pseudomonas agronomica sp. nov.: a novel bacterium with biotechnological application in the synthesis of biofertilizers from valorized agricultural residues.</title>
        <authorList>
            <person name="Robas M."/>
            <person name="Fernandez V.M."/>
            <person name="Luna L."/>
            <person name="Provanza A."/>
            <person name="Jimenez P.A."/>
        </authorList>
    </citation>
    <scope>NUCLEOTIDE SEQUENCE</scope>
    <source>
        <strain evidence="2">SAICEU22T</strain>
    </source>
</reference>